<dbReference type="EMBL" id="JARKHS020003235">
    <property type="protein sequence ID" value="KAK8785888.1"/>
    <property type="molecule type" value="Genomic_DNA"/>
</dbReference>
<reference evidence="9 10" key="1">
    <citation type="journal article" date="2023" name="Arcadia Sci">
        <title>De novo assembly of a long-read Amblyomma americanum tick genome.</title>
        <authorList>
            <person name="Chou S."/>
            <person name="Poskanzer K.E."/>
            <person name="Rollins M."/>
            <person name="Thuy-Boun P.S."/>
        </authorList>
    </citation>
    <scope>NUCLEOTIDE SEQUENCE [LARGE SCALE GENOMIC DNA]</scope>
    <source>
        <strain evidence="9">F_SG_1</strain>
        <tissue evidence="9">Salivary glands</tissue>
    </source>
</reference>
<feature type="domain" description="PAZ" evidence="8">
    <location>
        <begin position="355"/>
        <end position="468"/>
    </location>
</feature>
<keyword evidence="5" id="KW-0943">RNA-mediated gene silencing</keyword>
<dbReference type="GO" id="GO:0003723">
    <property type="term" value="F:RNA binding"/>
    <property type="evidence" value="ECO:0007669"/>
    <property type="project" value="UniProtKB-KW"/>
</dbReference>
<dbReference type="PROSITE" id="PS50821">
    <property type="entry name" value="PAZ"/>
    <property type="match status" value="1"/>
</dbReference>
<feature type="compositionally biased region" description="Low complexity" evidence="7">
    <location>
        <begin position="46"/>
        <end position="79"/>
    </location>
</feature>
<dbReference type="Pfam" id="PF08699">
    <property type="entry name" value="ArgoL1"/>
    <property type="match status" value="1"/>
</dbReference>
<comment type="caution">
    <text evidence="9">The sequence shown here is derived from an EMBL/GenBank/DDBJ whole genome shotgun (WGS) entry which is preliminary data.</text>
</comment>
<evidence type="ECO:0000256" key="5">
    <source>
        <dbReference type="ARBA" id="ARBA00023158"/>
    </source>
</evidence>
<dbReference type="CDD" id="cd02845">
    <property type="entry name" value="PAZ_piwi_like"/>
    <property type="match status" value="1"/>
</dbReference>
<feature type="non-terminal residue" evidence="9">
    <location>
        <position position="643"/>
    </location>
</feature>
<gene>
    <name evidence="9" type="ORF">V5799_007751</name>
</gene>
<keyword evidence="2" id="KW-0217">Developmental protein</keyword>
<comment type="subcellular location">
    <subcellularLocation>
        <location evidence="1">Cytoplasm</location>
    </subcellularLocation>
</comment>
<dbReference type="InterPro" id="IPR012337">
    <property type="entry name" value="RNaseH-like_sf"/>
</dbReference>
<sequence length="643" mass="71855">MASKDDEPYAGCGRGGRGALLWAALQQQARRPGTEDMPLPADDSGRSSGSSSSPDSGVSSGSHSLSPFSDSASSSSSPSVPIVGRGILLGQLMGEALSSPSPPESPTEQLAKPGRFSRGIVKAHRQSSIVPMPAEQSVIVQQRSTMQQPDVSGAARATAHTEARVEPPTAEMSKLRTKEFRGKTGKPVSVEVNYVRLGTRQGMGVFEYITDFVPVIDSKRARCKLLSSDSVLELIGRTRVFDGAKLYLPHRLRDMVTSVQTVLPTDGTSVTVHIKFVKITPPSQCMHLYNVLFKKITHCLQLTQIGRNYFDRRGAIVVPQHRLEVWPGYVQSVAEYEGGLLLNCDVSFRVLRSVTAREMLFDVYNAYPQDYKAKAVHAIVGAVVMTRYNYRTYRVDDIAWDLKPTSTFLFHNDEMITYVDYYKRIYNIEIQDHDQPLLMHRGKVRKDAPESEDARLVCLVPELCSMTGLTDELRSDFRVMKDITAHTRVSPSQRQRSLVKYVKSVKTCPAAVKVLDDWGLTLQDCALTLDGRILPEEKIMMRNKTYYHNGTADWGRLLSQDSPISTINLENWVVVFTRRDVERTRAFVAMMSKVCPSMGIQVRAPQMRELSSDSIDNYVHAIKDVAKDRVCMHQPMSLSLWVK</sequence>
<dbReference type="Pfam" id="PF23278">
    <property type="entry name" value="Piwi_N"/>
    <property type="match status" value="1"/>
</dbReference>
<dbReference type="Gene3D" id="2.170.260.10">
    <property type="entry name" value="paz domain"/>
    <property type="match status" value="1"/>
</dbReference>
<evidence type="ECO:0000313" key="9">
    <source>
        <dbReference type="EMBL" id="KAK8785888.1"/>
    </source>
</evidence>
<proteinExistence type="inferred from homology"/>
<dbReference type="AlphaFoldDB" id="A0AAQ4FH24"/>
<evidence type="ECO:0000256" key="7">
    <source>
        <dbReference type="SAM" id="MobiDB-lite"/>
    </source>
</evidence>
<dbReference type="InterPro" id="IPR014811">
    <property type="entry name" value="ArgoL1"/>
</dbReference>
<evidence type="ECO:0000256" key="6">
    <source>
        <dbReference type="ARBA" id="ARBA00038291"/>
    </source>
</evidence>
<evidence type="ECO:0000256" key="1">
    <source>
        <dbReference type="ARBA" id="ARBA00004496"/>
    </source>
</evidence>
<evidence type="ECO:0000256" key="4">
    <source>
        <dbReference type="ARBA" id="ARBA00022884"/>
    </source>
</evidence>
<evidence type="ECO:0000259" key="8">
    <source>
        <dbReference type="PROSITE" id="PS50821"/>
    </source>
</evidence>
<name>A0AAQ4FH24_AMBAM</name>
<dbReference type="SMART" id="SM00949">
    <property type="entry name" value="PAZ"/>
    <property type="match status" value="1"/>
</dbReference>
<keyword evidence="4" id="KW-0694">RNA-binding</keyword>
<dbReference type="Proteomes" id="UP001321473">
    <property type="component" value="Unassembled WGS sequence"/>
</dbReference>
<evidence type="ECO:0000256" key="3">
    <source>
        <dbReference type="ARBA" id="ARBA00022490"/>
    </source>
</evidence>
<dbReference type="InterPro" id="IPR036085">
    <property type="entry name" value="PAZ_dom_sf"/>
</dbReference>
<organism evidence="9 10">
    <name type="scientific">Amblyomma americanum</name>
    <name type="common">Lone star tick</name>
    <dbReference type="NCBI Taxonomy" id="6943"/>
    <lineage>
        <taxon>Eukaryota</taxon>
        <taxon>Metazoa</taxon>
        <taxon>Ecdysozoa</taxon>
        <taxon>Arthropoda</taxon>
        <taxon>Chelicerata</taxon>
        <taxon>Arachnida</taxon>
        <taxon>Acari</taxon>
        <taxon>Parasitiformes</taxon>
        <taxon>Ixodida</taxon>
        <taxon>Ixodoidea</taxon>
        <taxon>Ixodidae</taxon>
        <taxon>Amblyomminae</taxon>
        <taxon>Amblyomma</taxon>
    </lineage>
</organism>
<dbReference type="Gene3D" id="3.40.50.2300">
    <property type="match status" value="1"/>
</dbReference>
<dbReference type="PANTHER" id="PTHR22891">
    <property type="entry name" value="EUKARYOTIC TRANSLATION INITIATION FACTOR 2C"/>
    <property type="match status" value="1"/>
</dbReference>
<dbReference type="GO" id="GO:0034587">
    <property type="term" value="P:piRNA processing"/>
    <property type="evidence" value="ECO:0007669"/>
    <property type="project" value="UniProtKB-ARBA"/>
</dbReference>
<evidence type="ECO:0000256" key="2">
    <source>
        <dbReference type="ARBA" id="ARBA00022473"/>
    </source>
</evidence>
<keyword evidence="10" id="KW-1185">Reference proteome</keyword>
<dbReference type="InterPro" id="IPR003100">
    <property type="entry name" value="PAZ_dom"/>
</dbReference>
<accession>A0AAQ4FH24</accession>
<keyword evidence="3" id="KW-0963">Cytoplasm</keyword>
<comment type="similarity">
    <text evidence="6">Belongs to the argonaute family. Piwi subfamily.</text>
</comment>
<feature type="region of interest" description="Disordered" evidence="7">
    <location>
        <begin position="23"/>
        <end position="79"/>
    </location>
</feature>
<dbReference type="Pfam" id="PF02170">
    <property type="entry name" value="PAZ"/>
    <property type="match status" value="1"/>
</dbReference>
<dbReference type="FunFam" id="2.170.260.10:FF:000003">
    <property type="entry name" value="Piwi-like RNA-mediated gene silencing 2"/>
    <property type="match status" value="1"/>
</dbReference>
<evidence type="ECO:0000313" key="10">
    <source>
        <dbReference type="Proteomes" id="UP001321473"/>
    </source>
</evidence>
<protein>
    <recommendedName>
        <fullName evidence="8">PAZ domain-containing protein</fullName>
    </recommendedName>
</protein>
<dbReference type="GO" id="GO:0005737">
    <property type="term" value="C:cytoplasm"/>
    <property type="evidence" value="ECO:0007669"/>
    <property type="project" value="UniProtKB-SubCell"/>
</dbReference>
<dbReference type="SUPFAM" id="SSF101690">
    <property type="entry name" value="PAZ domain"/>
    <property type="match status" value="1"/>
</dbReference>
<dbReference type="SUPFAM" id="SSF53098">
    <property type="entry name" value="Ribonuclease H-like"/>
    <property type="match status" value="1"/>
</dbReference>